<comment type="caution">
    <text evidence="2">The sequence shown here is derived from an EMBL/GenBank/DDBJ whole genome shotgun (WGS) entry which is preliminary data.</text>
</comment>
<feature type="signal peptide" evidence="1">
    <location>
        <begin position="1"/>
        <end position="20"/>
    </location>
</feature>
<feature type="chain" id="PRO_5046480264" description="DUF4890 domain-containing protein" evidence="1">
    <location>
        <begin position="21"/>
        <end position="112"/>
    </location>
</feature>
<evidence type="ECO:0008006" key="4">
    <source>
        <dbReference type="Google" id="ProtNLM"/>
    </source>
</evidence>
<accession>A0ABW5NMD5</accession>
<protein>
    <recommendedName>
        <fullName evidence="4">DUF4890 domain-containing protein</fullName>
    </recommendedName>
</protein>
<dbReference type="Proteomes" id="UP001597393">
    <property type="component" value="Unassembled WGS sequence"/>
</dbReference>
<dbReference type="RefSeq" id="WP_380870221.1">
    <property type="nucleotide sequence ID" value="NZ_JBHUMA010000008.1"/>
</dbReference>
<reference evidence="3" key="1">
    <citation type="journal article" date="2019" name="Int. J. Syst. Evol. Microbiol.">
        <title>The Global Catalogue of Microorganisms (GCM) 10K type strain sequencing project: providing services to taxonomists for standard genome sequencing and annotation.</title>
        <authorList>
            <consortium name="The Broad Institute Genomics Platform"/>
            <consortium name="The Broad Institute Genome Sequencing Center for Infectious Disease"/>
            <person name="Wu L."/>
            <person name="Ma J."/>
        </authorList>
    </citation>
    <scope>NUCLEOTIDE SEQUENCE [LARGE SCALE GENOMIC DNA]</scope>
    <source>
        <strain evidence="3">KCTC 42248</strain>
    </source>
</reference>
<evidence type="ECO:0000256" key="1">
    <source>
        <dbReference type="SAM" id="SignalP"/>
    </source>
</evidence>
<proteinExistence type="predicted"/>
<keyword evidence="3" id="KW-1185">Reference proteome</keyword>
<gene>
    <name evidence="2" type="ORF">ACFSQ3_14075</name>
</gene>
<name>A0ABW5NMD5_9SPHI</name>
<organism evidence="2 3">
    <name type="scientific">Sphingobacterium corticis</name>
    <dbReference type="NCBI Taxonomy" id="1812823"/>
    <lineage>
        <taxon>Bacteria</taxon>
        <taxon>Pseudomonadati</taxon>
        <taxon>Bacteroidota</taxon>
        <taxon>Sphingobacteriia</taxon>
        <taxon>Sphingobacteriales</taxon>
        <taxon>Sphingobacteriaceae</taxon>
        <taxon>Sphingobacterium</taxon>
    </lineage>
</organism>
<keyword evidence="1" id="KW-0732">Signal</keyword>
<evidence type="ECO:0000313" key="3">
    <source>
        <dbReference type="Proteomes" id="UP001597393"/>
    </source>
</evidence>
<evidence type="ECO:0000313" key="2">
    <source>
        <dbReference type="EMBL" id="MFD2600080.1"/>
    </source>
</evidence>
<sequence>MKKLFLTGVSLLFAVTLTFAQQVNPEEKAKEKTAELTEKLILTPEQQAPVYQIVLAGIQEKHALKEDKTLTDEAKKERLKTSKLEKHEKLKALLTEEQRVQYEAWAKEKDKD</sequence>
<dbReference type="EMBL" id="JBHUMA010000008">
    <property type="protein sequence ID" value="MFD2600080.1"/>
    <property type="molecule type" value="Genomic_DNA"/>
</dbReference>